<evidence type="ECO:0000256" key="4">
    <source>
        <dbReference type="ARBA" id="ARBA00022989"/>
    </source>
</evidence>
<evidence type="ECO:0000256" key="2">
    <source>
        <dbReference type="ARBA" id="ARBA00022475"/>
    </source>
</evidence>
<reference evidence="8 9" key="1">
    <citation type="submission" date="2011-08" db="EMBL/GenBank/DDBJ databases">
        <title>The Genome Sequence of Clostridium hathewayi WAL-18680.</title>
        <authorList>
            <consortium name="The Broad Institute Genome Sequencing Platform"/>
            <person name="Earl A."/>
            <person name="Ward D."/>
            <person name="Feldgarden M."/>
            <person name="Gevers D."/>
            <person name="Finegold S.M."/>
            <person name="Summanen P.H."/>
            <person name="Molitoris D.R."/>
            <person name="Song M."/>
            <person name="Daigneault M."/>
            <person name="Allen-Vercoe E."/>
            <person name="Young S.K."/>
            <person name="Zeng Q."/>
            <person name="Gargeya S."/>
            <person name="Fitzgerald M."/>
            <person name="Haas B."/>
            <person name="Abouelleil A."/>
            <person name="Alvarado L."/>
            <person name="Arachchi H.M."/>
            <person name="Berlin A."/>
            <person name="Brown A."/>
            <person name="Chapman S.B."/>
            <person name="Chen Z."/>
            <person name="Dunbar C."/>
            <person name="Freedman E."/>
            <person name="Gearin G."/>
            <person name="Gellesch M."/>
            <person name="Goldberg J."/>
            <person name="Griggs A."/>
            <person name="Gujja S."/>
            <person name="Heiman D."/>
            <person name="Howarth C."/>
            <person name="Larson L."/>
            <person name="Lui A."/>
            <person name="MacDonald P.J.P."/>
            <person name="Montmayeur A."/>
            <person name="Murphy C."/>
            <person name="Neiman D."/>
            <person name="Pearson M."/>
            <person name="Priest M."/>
            <person name="Roberts A."/>
            <person name="Saif S."/>
            <person name="Shea T."/>
            <person name="Shenoy N."/>
            <person name="Sisk P."/>
            <person name="Stolte C."/>
            <person name="Sykes S."/>
            <person name="Wortman J."/>
            <person name="Nusbaum C."/>
            <person name="Birren B."/>
        </authorList>
    </citation>
    <scope>NUCLEOTIDE SEQUENCE [LARGE SCALE GENOMIC DNA]</scope>
    <source>
        <strain evidence="8 9">WAL-18680</strain>
    </source>
</reference>
<name>G5IGA5_9FIRM</name>
<dbReference type="Pfam" id="PF00482">
    <property type="entry name" value="T2SSF"/>
    <property type="match status" value="1"/>
</dbReference>
<dbReference type="OrthoDB" id="9810662at2"/>
<dbReference type="PANTHER" id="PTHR35007:SF2">
    <property type="entry name" value="PILUS ASSEMBLE PROTEIN"/>
    <property type="match status" value="1"/>
</dbReference>
<sequence>MMKWIAVLCTGVSVYSMIVLLFGGREQVLQEQLDAIESMGNEKKIRNRTSNGFLASRMLKAAFGKLLSMVGALLPVSSKDKQRISVLMYQSGFHMKPEEYIAFQLLAMGGGALAGLYFGFMTGRSLGLCALLGVYCCYALVRYSTSGKATKRKERIERQFPEILDLLSISVEAGLGFNQAMQYITEQCQGDLVDEFSTTVRAMSLGQSRRTALEEMASRCGIDEIRTFTGAVIQADELGIALKNILSSQAQEMRNLQKMKTEERAQKVPIKMLIPMGFLIFPVMLIIILGPAIPQLMTVF</sequence>
<evidence type="ECO:0000313" key="8">
    <source>
        <dbReference type="EMBL" id="EHI59467.1"/>
    </source>
</evidence>
<evidence type="ECO:0000256" key="3">
    <source>
        <dbReference type="ARBA" id="ARBA00022692"/>
    </source>
</evidence>
<dbReference type="Proteomes" id="UP000005384">
    <property type="component" value="Unassembled WGS sequence"/>
</dbReference>
<comment type="caution">
    <text evidence="8">The sequence shown here is derived from an EMBL/GenBank/DDBJ whole genome shotgun (WGS) entry which is preliminary data.</text>
</comment>
<evidence type="ECO:0000313" key="9">
    <source>
        <dbReference type="Proteomes" id="UP000005384"/>
    </source>
</evidence>
<feature type="transmembrane region" description="Helical" evidence="6">
    <location>
        <begin position="99"/>
        <end position="119"/>
    </location>
</feature>
<dbReference type="InterPro" id="IPR018076">
    <property type="entry name" value="T2SS_GspF_dom"/>
</dbReference>
<keyword evidence="2" id="KW-1003">Cell membrane</keyword>
<dbReference type="HOGENOM" id="CLU_056917_4_0_9"/>
<dbReference type="RefSeq" id="WP_006780512.1">
    <property type="nucleotide sequence ID" value="NZ_CP040506.1"/>
</dbReference>
<dbReference type="PATRIC" id="fig|742737.3.peg.2549"/>
<dbReference type="PANTHER" id="PTHR35007">
    <property type="entry name" value="INTEGRAL MEMBRANE PROTEIN-RELATED"/>
    <property type="match status" value="1"/>
</dbReference>
<feature type="domain" description="Type II secretion system protein GspF" evidence="7">
    <location>
        <begin position="164"/>
        <end position="289"/>
    </location>
</feature>
<keyword evidence="5 6" id="KW-0472">Membrane</keyword>
<evidence type="ECO:0000259" key="7">
    <source>
        <dbReference type="Pfam" id="PF00482"/>
    </source>
</evidence>
<keyword evidence="9" id="KW-1185">Reference proteome</keyword>
<dbReference type="GO" id="GO:0005886">
    <property type="term" value="C:plasma membrane"/>
    <property type="evidence" value="ECO:0007669"/>
    <property type="project" value="UniProtKB-SubCell"/>
</dbReference>
<dbReference type="EMBL" id="ADLN01000057">
    <property type="protein sequence ID" value="EHI59467.1"/>
    <property type="molecule type" value="Genomic_DNA"/>
</dbReference>
<evidence type="ECO:0000256" key="5">
    <source>
        <dbReference type="ARBA" id="ARBA00023136"/>
    </source>
</evidence>
<protein>
    <recommendedName>
        <fullName evidence="7">Type II secretion system protein GspF domain-containing protein</fullName>
    </recommendedName>
</protein>
<gene>
    <name evidence="8" type="ORF">HMPREF9473_02533</name>
</gene>
<accession>G5IGA5</accession>
<feature type="transmembrane region" description="Helical" evidence="6">
    <location>
        <begin position="125"/>
        <end position="145"/>
    </location>
</feature>
<keyword evidence="3 6" id="KW-0812">Transmembrane</keyword>
<organism evidence="8 9">
    <name type="scientific">Hungatella hathewayi WAL-18680</name>
    <dbReference type="NCBI Taxonomy" id="742737"/>
    <lineage>
        <taxon>Bacteria</taxon>
        <taxon>Bacillati</taxon>
        <taxon>Bacillota</taxon>
        <taxon>Clostridia</taxon>
        <taxon>Lachnospirales</taxon>
        <taxon>Lachnospiraceae</taxon>
        <taxon>Hungatella</taxon>
    </lineage>
</organism>
<proteinExistence type="predicted"/>
<keyword evidence="4 6" id="KW-1133">Transmembrane helix</keyword>
<feature type="transmembrane region" description="Helical" evidence="6">
    <location>
        <begin position="273"/>
        <end position="293"/>
    </location>
</feature>
<comment type="subcellular location">
    <subcellularLocation>
        <location evidence="1">Cell membrane</location>
        <topology evidence="1">Multi-pass membrane protein</topology>
    </subcellularLocation>
</comment>
<evidence type="ECO:0000256" key="1">
    <source>
        <dbReference type="ARBA" id="ARBA00004651"/>
    </source>
</evidence>
<evidence type="ECO:0000256" key="6">
    <source>
        <dbReference type="SAM" id="Phobius"/>
    </source>
</evidence>
<dbReference type="AlphaFoldDB" id="G5IGA5"/>